<proteinExistence type="predicted"/>
<comment type="caution">
    <text evidence="1">The sequence shown here is derived from an EMBL/GenBank/DDBJ whole genome shotgun (WGS) entry which is preliminary data.</text>
</comment>
<gene>
    <name evidence="1" type="ORF">CUJ83_01030</name>
</gene>
<keyword evidence="2" id="KW-1185">Reference proteome</keyword>
<dbReference type="AlphaFoldDB" id="A0AAP2W3W5"/>
<dbReference type="EMBL" id="PGCK01000001">
    <property type="protein sequence ID" value="MCD1293580.1"/>
    <property type="molecule type" value="Genomic_DNA"/>
</dbReference>
<organism evidence="1 2">
    <name type="scientific">Methanooceanicella nereidis</name>
    <dbReference type="NCBI Taxonomy" id="2052831"/>
    <lineage>
        <taxon>Archaea</taxon>
        <taxon>Methanobacteriati</taxon>
        <taxon>Methanobacteriota</taxon>
        <taxon>Stenosarchaea group</taxon>
        <taxon>Methanomicrobia</taxon>
        <taxon>Methanocellales</taxon>
        <taxon>Methanocellaceae</taxon>
        <taxon>Methanooceanicella</taxon>
    </lineage>
</organism>
<sequence length="72" mass="8486">MVFSPVCSYCKHWIPDFYHRICKAFPDGIPEEIWLGDNDHQGPYPGDQGIRFEPVNEQVEKILKARSRHERT</sequence>
<name>A0AAP2W3W5_9EURY</name>
<dbReference type="Proteomes" id="UP001320159">
    <property type="component" value="Unassembled WGS sequence"/>
</dbReference>
<evidence type="ECO:0000313" key="1">
    <source>
        <dbReference type="EMBL" id="MCD1293580.1"/>
    </source>
</evidence>
<evidence type="ECO:0000313" key="2">
    <source>
        <dbReference type="Proteomes" id="UP001320159"/>
    </source>
</evidence>
<protein>
    <submittedName>
        <fullName evidence="1">Uncharacterized protein</fullName>
    </submittedName>
</protein>
<accession>A0AAP2W3W5</accession>
<reference evidence="1 2" key="1">
    <citation type="submission" date="2017-11" db="EMBL/GenBank/DDBJ databases">
        <title>Isolation and Characterization of Family Methanocellaceae Species from Potential Methane Hydrate Area Offshore Southwestern Taiwan.</title>
        <authorList>
            <person name="Zhang W.-L."/>
            <person name="Chen W.-C."/>
            <person name="Lai M.-C."/>
            <person name="Chen S.-C."/>
        </authorList>
    </citation>
    <scope>NUCLEOTIDE SEQUENCE [LARGE SCALE GENOMIC DNA]</scope>
    <source>
        <strain evidence="1 2">CWC-04</strain>
    </source>
</reference>